<gene>
    <name evidence="4" type="primary">LOC101863335</name>
</gene>
<keyword evidence="2" id="KW-0812">Transmembrane</keyword>
<evidence type="ECO:0000256" key="2">
    <source>
        <dbReference type="SAM" id="Phobius"/>
    </source>
</evidence>
<dbReference type="RefSeq" id="XP_005095530.2">
    <property type="nucleotide sequence ID" value="XM_005095473.2"/>
</dbReference>
<organism evidence="3 4">
    <name type="scientific">Aplysia californica</name>
    <name type="common">California sea hare</name>
    <dbReference type="NCBI Taxonomy" id="6500"/>
    <lineage>
        <taxon>Eukaryota</taxon>
        <taxon>Metazoa</taxon>
        <taxon>Spiralia</taxon>
        <taxon>Lophotrochozoa</taxon>
        <taxon>Mollusca</taxon>
        <taxon>Gastropoda</taxon>
        <taxon>Heterobranchia</taxon>
        <taxon>Euthyneura</taxon>
        <taxon>Tectipleura</taxon>
        <taxon>Aplysiida</taxon>
        <taxon>Aplysioidea</taxon>
        <taxon>Aplysiidae</taxon>
        <taxon>Aplysia</taxon>
    </lineage>
</organism>
<accession>A0ABM0JK22</accession>
<feature type="compositionally biased region" description="Acidic residues" evidence="1">
    <location>
        <begin position="124"/>
        <end position="137"/>
    </location>
</feature>
<name>A0ABM0JK22_APLCA</name>
<feature type="compositionally biased region" description="Polar residues" evidence="1">
    <location>
        <begin position="138"/>
        <end position="159"/>
    </location>
</feature>
<keyword evidence="2" id="KW-1133">Transmembrane helix</keyword>
<dbReference type="GeneID" id="101863335"/>
<protein>
    <submittedName>
        <fullName evidence="4">Uncharacterized protein LOC101863335</fullName>
    </submittedName>
</protein>
<reference evidence="4" key="1">
    <citation type="submission" date="2025-08" db="UniProtKB">
        <authorList>
            <consortium name="RefSeq"/>
        </authorList>
    </citation>
    <scope>IDENTIFICATION</scope>
</reference>
<evidence type="ECO:0000256" key="1">
    <source>
        <dbReference type="SAM" id="MobiDB-lite"/>
    </source>
</evidence>
<feature type="transmembrane region" description="Helical" evidence="2">
    <location>
        <begin position="45"/>
        <end position="71"/>
    </location>
</feature>
<keyword evidence="2" id="KW-0472">Membrane</keyword>
<evidence type="ECO:0000313" key="3">
    <source>
        <dbReference type="Proteomes" id="UP000694888"/>
    </source>
</evidence>
<proteinExistence type="predicted"/>
<keyword evidence="3" id="KW-1185">Reference proteome</keyword>
<evidence type="ECO:0000313" key="4">
    <source>
        <dbReference type="RefSeq" id="XP_005095530.2"/>
    </source>
</evidence>
<feature type="region of interest" description="Disordered" evidence="1">
    <location>
        <begin position="116"/>
        <end position="159"/>
    </location>
</feature>
<dbReference type="Proteomes" id="UP000694888">
    <property type="component" value="Unplaced"/>
</dbReference>
<sequence>MIFPKTSLEKVLLSPYPQEMNTKFKERTRFRATTSAVDHRPSATYVGTVAVAVVLTIFGSVIVFDIVTFTASCTDKCRKRRKARKARKYRKKNATLGNSVEVPVDILARSKRLNEMRWPGSPNCDDDTPGPAQDEDWTNFSSPSSEHQQPLSQSIRSSAPTTSLNDVELMLETDASAQQILTYHRRGNSMHQPITERSGISKHVRCFSLPSGKEILDRKWHEPRTVAFQLSDDSGIDYHLSFERDDIFDTTALSHYRNDVITPTQTTGSLDTANKYVMAYGHNFEGRNLY</sequence>